<protein>
    <submittedName>
        <fullName evidence="2">Uncharacterized protein</fullName>
    </submittedName>
</protein>
<gene>
    <name evidence="2" type="ORF">QE152_g19561</name>
</gene>
<sequence>MQAHQARKVIINIVKTEAQKSYRELKKQLCKLIRQEKRKQWLTLCKKLEEDIWGDGYRIAVRELKNLTPYDIPSSKKATIVKELFVTDERGSSSDRSRNGMVMITIKELFVTDERGSSSDRSRNGMVMITSITDKELQQATSDLKSGKAPGLDGNEHHGQRTSASHI</sequence>
<dbReference type="EMBL" id="JASPKY010000186">
    <property type="protein sequence ID" value="KAK9722659.1"/>
    <property type="molecule type" value="Genomic_DNA"/>
</dbReference>
<proteinExistence type="predicted"/>
<dbReference type="AlphaFoldDB" id="A0AAW1KNE5"/>
<evidence type="ECO:0000313" key="3">
    <source>
        <dbReference type="Proteomes" id="UP001458880"/>
    </source>
</evidence>
<keyword evidence="3" id="KW-1185">Reference proteome</keyword>
<feature type="region of interest" description="Disordered" evidence="1">
    <location>
        <begin position="140"/>
        <end position="167"/>
    </location>
</feature>
<comment type="caution">
    <text evidence="2">The sequence shown here is derived from an EMBL/GenBank/DDBJ whole genome shotgun (WGS) entry which is preliminary data.</text>
</comment>
<organism evidence="2 3">
    <name type="scientific">Popillia japonica</name>
    <name type="common">Japanese beetle</name>
    <dbReference type="NCBI Taxonomy" id="7064"/>
    <lineage>
        <taxon>Eukaryota</taxon>
        <taxon>Metazoa</taxon>
        <taxon>Ecdysozoa</taxon>
        <taxon>Arthropoda</taxon>
        <taxon>Hexapoda</taxon>
        <taxon>Insecta</taxon>
        <taxon>Pterygota</taxon>
        <taxon>Neoptera</taxon>
        <taxon>Endopterygota</taxon>
        <taxon>Coleoptera</taxon>
        <taxon>Polyphaga</taxon>
        <taxon>Scarabaeiformia</taxon>
        <taxon>Scarabaeidae</taxon>
        <taxon>Rutelinae</taxon>
        <taxon>Popillia</taxon>
    </lineage>
</organism>
<name>A0AAW1KNE5_POPJA</name>
<accession>A0AAW1KNE5</accession>
<evidence type="ECO:0000256" key="1">
    <source>
        <dbReference type="SAM" id="MobiDB-lite"/>
    </source>
</evidence>
<dbReference type="Proteomes" id="UP001458880">
    <property type="component" value="Unassembled WGS sequence"/>
</dbReference>
<reference evidence="2 3" key="1">
    <citation type="journal article" date="2024" name="BMC Genomics">
        <title>De novo assembly and annotation of Popillia japonica's genome with initial clues to its potential as an invasive pest.</title>
        <authorList>
            <person name="Cucini C."/>
            <person name="Boschi S."/>
            <person name="Funari R."/>
            <person name="Cardaioli E."/>
            <person name="Iannotti N."/>
            <person name="Marturano G."/>
            <person name="Paoli F."/>
            <person name="Bruttini M."/>
            <person name="Carapelli A."/>
            <person name="Frati F."/>
            <person name="Nardi F."/>
        </authorList>
    </citation>
    <scope>NUCLEOTIDE SEQUENCE [LARGE SCALE GENOMIC DNA]</scope>
    <source>
        <strain evidence="2">DMR45628</strain>
    </source>
</reference>
<evidence type="ECO:0000313" key="2">
    <source>
        <dbReference type="EMBL" id="KAK9722659.1"/>
    </source>
</evidence>